<dbReference type="GO" id="GO:0004674">
    <property type="term" value="F:protein serine/threonine kinase activity"/>
    <property type="evidence" value="ECO:0007669"/>
    <property type="project" value="UniProtKB-EC"/>
</dbReference>
<feature type="domain" description="Protein kinase" evidence="8">
    <location>
        <begin position="194"/>
        <end position="490"/>
    </location>
</feature>
<keyword evidence="2" id="KW-0547">Nucleotide-binding</keyword>
<evidence type="ECO:0000313" key="9">
    <source>
        <dbReference type="EMBL" id="QDV35362.1"/>
    </source>
</evidence>
<dbReference type="OrthoDB" id="6111975at2"/>
<dbReference type="InterPro" id="IPR011990">
    <property type="entry name" value="TPR-like_helical_dom_sf"/>
</dbReference>
<dbReference type="PROSITE" id="PS00108">
    <property type="entry name" value="PROTEIN_KINASE_ST"/>
    <property type="match status" value="1"/>
</dbReference>
<keyword evidence="1 9" id="KW-0808">Transferase</keyword>
<evidence type="ECO:0000256" key="4">
    <source>
        <dbReference type="ARBA" id="ARBA00022840"/>
    </source>
</evidence>
<dbReference type="RefSeq" id="WP_145270908.1">
    <property type="nucleotide sequence ID" value="NZ_CP036426.1"/>
</dbReference>
<dbReference type="Gene3D" id="3.30.200.20">
    <property type="entry name" value="Phosphorylase Kinase, domain 1"/>
    <property type="match status" value="1"/>
</dbReference>
<evidence type="ECO:0000256" key="2">
    <source>
        <dbReference type="ARBA" id="ARBA00022741"/>
    </source>
</evidence>
<reference evidence="9 10" key="1">
    <citation type="submission" date="2019-02" db="EMBL/GenBank/DDBJ databases">
        <title>Deep-cultivation of Planctomycetes and their phenomic and genomic characterization uncovers novel biology.</title>
        <authorList>
            <person name="Wiegand S."/>
            <person name="Jogler M."/>
            <person name="Boedeker C."/>
            <person name="Pinto D."/>
            <person name="Vollmers J."/>
            <person name="Rivas-Marin E."/>
            <person name="Kohn T."/>
            <person name="Peeters S.H."/>
            <person name="Heuer A."/>
            <person name="Rast P."/>
            <person name="Oberbeckmann S."/>
            <person name="Bunk B."/>
            <person name="Jeske O."/>
            <person name="Meyerdierks A."/>
            <person name="Storesund J.E."/>
            <person name="Kallscheuer N."/>
            <person name="Luecker S."/>
            <person name="Lage O.M."/>
            <person name="Pohl T."/>
            <person name="Merkel B.J."/>
            <person name="Hornburger P."/>
            <person name="Mueller R.-W."/>
            <person name="Bruemmer F."/>
            <person name="Labrenz M."/>
            <person name="Spormann A.M."/>
            <person name="Op den Camp H."/>
            <person name="Overmann J."/>
            <person name="Amann R."/>
            <person name="Jetten M.S.M."/>
            <person name="Mascher T."/>
            <person name="Medema M.H."/>
            <person name="Devos D.P."/>
            <person name="Kaster A.-K."/>
            <person name="Ovreas L."/>
            <person name="Rohde M."/>
            <person name="Galperin M.Y."/>
            <person name="Jogler C."/>
        </authorList>
    </citation>
    <scope>NUCLEOTIDE SEQUENCE [LARGE SCALE GENOMIC DNA]</scope>
    <source>
        <strain evidence="9 10">ElP</strain>
    </source>
</reference>
<evidence type="ECO:0000313" key="10">
    <source>
        <dbReference type="Proteomes" id="UP000317835"/>
    </source>
</evidence>
<dbReference type="PANTHER" id="PTHR43289">
    <property type="entry name" value="MITOGEN-ACTIVATED PROTEIN KINASE KINASE KINASE 20-RELATED"/>
    <property type="match status" value="1"/>
</dbReference>
<keyword evidence="4" id="KW-0067">ATP-binding</keyword>
<evidence type="ECO:0000256" key="1">
    <source>
        <dbReference type="ARBA" id="ARBA00022679"/>
    </source>
</evidence>
<dbReference type="SMART" id="SM00028">
    <property type="entry name" value="TPR"/>
    <property type="match status" value="7"/>
</dbReference>
<feature type="transmembrane region" description="Helical" evidence="7">
    <location>
        <begin position="515"/>
        <end position="538"/>
    </location>
</feature>
<dbReference type="Gene3D" id="1.25.40.10">
    <property type="entry name" value="Tetratricopeptide repeat domain"/>
    <property type="match status" value="4"/>
</dbReference>
<dbReference type="GO" id="GO:0005524">
    <property type="term" value="F:ATP binding"/>
    <property type="evidence" value="ECO:0007669"/>
    <property type="project" value="UniProtKB-KW"/>
</dbReference>
<dbReference type="InterPro" id="IPR008271">
    <property type="entry name" value="Ser/Thr_kinase_AS"/>
</dbReference>
<evidence type="ECO:0000256" key="5">
    <source>
        <dbReference type="SAM" id="Coils"/>
    </source>
</evidence>
<dbReference type="Pfam" id="PF13181">
    <property type="entry name" value="TPR_8"/>
    <property type="match status" value="1"/>
</dbReference>
<dbReference type="PROSITE" id="PS50011">
    <property type="entry name" value="PROTEIN_KINASE_DOM"/>
    <property type="match status" value="1"/>
</dbReference>
<organism evidence="9 10">
    <name type="scientific">Tautonia plasticadhaerens</name>
    <dbReference type="NCBI Taxonomy" id="2527974"/>
    <lineage>
        <taxon>Bacteria</taxon>
        <taxon>Pseudomonadati</taxon>
        <taxon>Planctomycetota</taxon>
        <taxon>Planctomycetia</taxon>
        <taxon>Isosphaerales</taxon>
        <taxon>Isosphaeraceae</taxon>
        <taxon>Tautonia</taxon>
    </lineage>
</organism>
<evidence type="ECO:0000256" key="6">
    <source>
        <dbReference type="SAM" id="MobiDB-lite"/>
    </source>
</evidence>
<dbReference type="SUPFAM" id="SSF56112">
    <property type="entry name" value="Protein kinase-like (PK-like)"/>
    <property type="match status" value="1"/>
</dbReference>
<keyword evidence="3 9" id="KW-0418">Kinase</keyword>
<feature type="coiled-coil region" evidence="5">
    <location>
        <begin position="991"/>
        <end position="1018"/>
    </location>
</feature>
<keyword evidence="10" id="KW-1185">Reference proteome</keyword>
<proteinExistence type="predicted"/>
<dbReference type="Gene3D" id="1.10.510.10">
    <property type="entry name" value="Transferase(Phosphotransferase) domain 1"/>
    <property type="match status" value="1"/>
</dbReference>
<evidence type="ECO:0000259" key="8">
    <source>
        <dbReference type="PROSITE" id="PS50011"/>
    </source>
</evidence>
<dbReference type="EMBL" id="CP036426">
    <property type="protein sequence ID" value="QDV35362.1"/>
    <property type="molecule type" value="Genomic_DNA"/>
</dbReference>
<feature type="region of interest" description="Disordered" evidence="6">
    <location>
        <begin position="68"/>
        <end position="186"/>
    </location>
</feature>
<keyword evidence="5" id="KW-0175">Coiled coil</keyword>
<sequence length="1341" mass="141862">MDIDRNTVFTDLARRSGLIDPARLSSASEQRKETGEPLDEVLVRLGDLSPEDRDALLLRVEAVVLEHADDPEAPWDAASGTFDTLDLAGGAGASPPPSEPSLPRFEPTVSARARPDPPAGFDPEATSGSGPSLATAPGTGRGDAEAGSSREALRVDPEATSPMGSAPTVEAQPPGSPSVGSSGGVGWGGSGSRFRVVREHAKGGLGSVLVAFDEELRREVALKEIQERHADDPDSRSRFLVEAEITGGLEHPGVVPVYSLGRNPDGRPFYAMRFIRGESLRKAIERFHDPERGPKDPVGRTLQLRGLLRRFVDVCNALEYAHSRGVIHRDIKPDNIMLGPYGETLLVDWGLAKPVDRVDSPSNPPTAELPLRPTSVAVSTPTIDGSAVGTPAFMSPEQAEGNHARMGPTSDVYSLGATLYQLLAGAPPFTDRKLIAILHKVRKGEFPPPRRLKAEVPPALEAICLKAMARSGADRYPSCLALADDLEHWLADEPVSVYREPLAARAFRWARRHRTAVTAAAALVAVLVPVLAASALLIGRERDRAESMEGLARSAVEDMYLDVAEAVLGDISDPREEAYLNRALARLDGPMAPAGFDGNAPEAAPEAPEAPPIDDALRGPLREALDYYEGFARGGGIGPSAAVESARARTRIGDITARLGRFDEAEASYRLALEILRPIAARRGSEAEPRRRLAEAQARLGALLAVLGRPGEAEPMLRDAIGGRQTLLDTPPPLPEDELGLVEAEVELAELLKLSGRVEEAEDAYRHAISRLRPMADAPDAEVSERRELAAAADGLGVLLLMLGRDAEAEPMLRLALDGQRGLLVELPTVPRIREGLAKTSNSLGLFLRRDGRPGEAEEMLRSAIGHYDRLADDFPGRVEYRRALARGHLNLGVLLQSEGKVADAEAAFRRAVGHYETLQADAPEAVKVRRDLVTARSNLGGSLQLLGRPEEAVGSLDDAVLLADALAGEFPDVPDLRAGLATALVNRGSLRDLLGEVEASEADLARAAEQLGRLVAEVPGRPSYLRELAACEAATGLALAHGGQPEAAEASYASAADRFEALLRQFPEDRDLKTDLATCLNNRANLKLASAGPSLRRALGLFEELAGGRDAPGPKLARDLGVVHYNLGEHLAEAGDPEAGEPEYAEGARLLAEAAAGPGGSAETRSMAAVAATDYAGLLVARGAIDEAIPVLQGAIPLARDAATESPIAPNLIALFDASSALVAAHLASGQYMEAARVATRLAESVPGQLALRSRSAVLLARCVEAIRGDTGLAPAEADRLAREAGDRAVAQVRVALDAGYNPDSLRKLADQLGPLLDRDDFNALLSPGGGSESESGAGG</sequence>
<dbReference type="SMART" id="SM00220">
    <property type="entry name" value="S_TKc"/>
    <property type="match status" value="1"/>
</dbReference>
<dbReference type="SUPFAM" id="SSF48452">
    <property type="entry name" value="TPR-like"/>
    <property type="match status" value="3"/>
</dbReference>
<dbReference type="InterPro" id="IPR019734">
    <property type="entry name" value="TPR_rpt"/>
</dbReference>
<name>A0A518H3E8_9BACT</name>
<dbReference type="KEGG" id="tpla:ElP_32650"/>
<keyword evidence="7" id="KW-1133">Transmembrane helix</keyword>
<dbReference type="EC" id="2.7.11.1" evidence="9"/>
<accession>A0A518H3E8</accession>
<dbReference type="InterPro" id="IPR000719">
    <property type="entry name" value="Prot_kinase_dom"/>
</dbReference>
<evidence type="ECO:0000256" key="7">
    <source>
        <dbReference type="SAM" id="Phobius"/>
    </source>
</evidence>
<keyword evidence="7" id="KW-0472">Membrane</keyword>
<dbReference type="Pfam" id="PF00069">
    <property type="entry name" value="Pkinase"/>
    <property type="match status" value="1"/>
</dbReference>
<protein>
    <submittedName>
        <fullName evidence="9">Serine/threonine-protein kinase PknD</fullName>
        <ecNumber evidence="9">2.7.11.1</ecNumber>
    </submittedName>
</protein>
<dbReference type="Proteomes" id="UP000317835">
    <property type="component" value="Chromosome"/>
</dbReference>
<dbReference type="PANTHER" id="PTHR43289:SF6">
    <property type="entry name" value="SERINE_THREONINE-PROTEIN KINASE NEKL-3"/>
    <property type="match status" value="1"/>
</dbReference>
<dbReference type="CDD" id="cd14014">
    <property type="entry name" value="STKc_PknB_like"/>
    <property type="match status" value="1"/>
</dbReference>
<evidence type="ECO:0000256" key="3">
    <source>
        <dbReference type="ARBA" id="ARBA00022777"/>
    </source>
</evidence>
<dbReference type="InterPro" id="IPR011009">
    <property type="entry name" value="Kinase-like_dom_sf"/>
</dbReference>
<keyword evidence="7" id="KW-0812">Transmembrane</keyword>
<gene>
    <name evidence="9" type="primary">pknD_7</name>
    <name evidence="9" type="ORF">ElP_32650</name>
</gene>